<evidence type="ECO:0000259" key="2">
    <source>
        <dbReference type="Pfam" id="PF09331"/>
    </source>
</evidence>
<dbReference type="InterPro" id="IPR015410">
    <property type="entry name" value="DUF1985"/>
</dbReference>
<dbReference type="PANTHER" id="PTHR48449:SF1">
    <property type="entry name" value="DUF1985 DOMAIN-CONTAINING PROTEIN"/>
    <property type="match status" value="1"/>
</dbReference>
<organism evidence="3 4">
    <name type="scientific">Acer saccharum</name>
    <name type="common">Sugar maple</name>
    <dbReference type="NCBI Taxonomy" id="4024"/>
    <lineage>
        <taxon>Eukaryota</taxon>
        <taxon>Viridiplantae</taxon>
        <taxon>Streptophyta</taxon>
        <taxon>Embryophyta</taxon>
        <taxon>Tracheophyta</taxon>
        <taxon>Spermatophyta</taxon>
        <taxon>Magnoliopsida</taxon>
        <taxon>eudicotyledons</taxon>
        <taxon>Gunneridae</taxon>
        <taxon>Pentapetalae</taxon>
        <taxon>rosids</taxon>
        <taxon>malvids</taxon>
        <taxon>Sapindales</taxon>
        <taxon>Sapindaceae</taxon>
        <taxon>Hippocastanoideae</taxon>
        <taxon>Acereae</taxon>
        <taxon>Acer</taxon>
    </lineage>
</organism>
<feature type="region of interest" description="Disordered" evidence="1">
    <location>
        <begin position="313"/>
        <end position="395"/>
    </location>
</feature>
<dbReference type="AlphaFoldDB" id="A0AA39TDT2"/>
<evidence type="ECO:0000313" key="4">
    <source>
        <dbReference type="Proteomes" id="UP001168877"/>
    </source>
</evidence>
<feature type="compositionally biased region" description="Basic residues" evidence="1">
    <location>
        <begin position="354"/>
        <end position="375"/>
    </location>
</feature>
<dbReference type="Pfam" id="PF09331">
    <property type="entry name" value="DUF1985"/>
    <property type="match status" value="1"/>
</dbReference>
<feature type="region of interest" description="Disordered" evidence="1">
    <location>
        <begin position="437"/>
        <end position="534"/>
    </location>
</feature>
<dbReference type="Proteomes" id="UP001168877">
    <property type="component" value="Unassembled WGS sequence"/>
</dbReference>
<sequence length="534" mass="59895">MNYEDFLLKPKDKWITKSTTNVYCNLNGLPDIVKVLRKVGELAAFRRTCFGHLIDIPKDLTFSAGVLHNLLLRQVHVPSVTGQNEFHFSVGGKLLKFTQREFCLVTGLQIGVMSDIFLKPYAPIEGGIHERYFDNDENLQLVSVWEKFHTGKFVKPKDGLKMALMLIANNILFGPDQRKKVTLWLFDLVEDLESFNSFKWGSYVYMMTCHYLRQAFRAANKPMKQIAHYNLYGFPWALEIWAMEALGSLIELVGENLGHSHPRLRNWRIFRRPHDFFSKFAKYEQAVKDGQHVILKELHPTVNEREQPYLEGIDMDLSDGPQFVPDNLEEDDGREGVDFEVGNDDNGGGQSRPQQKKRKRSPRKQKITPKTKRQRTSGDTSLVGDDSTVSSQTRQLMKEMSDRFEDIVKKEISAMERRIKRRLTRVEKSVAQLVDARRETTPEVHNFSTPQHQYDHRGISSPLGGGDDLHGGRDSTHGGGVGDDTHGQRDGTLGGGDSGGGGGVGDDTHGQRDGTLGGGDSGGGGGVGDGTHEC</sequence>
<evidence type="ECO:0000313" key="3">
    <source>
        <dbReference type="EMBL" id="KAK0607026.1"/>
    </source>
</evidence>
<dbReference type="PANTHER" id="PTHR48449">
    <property type="entry name" value="DUF1985 DOMAIN-CONTAINING PROTEIN"/>
    <property type="match status" value="1"/>
</dbReference>
<reference evidence="3" key="2">
    <citation type="submission" date="2023-06" db="EMBL/GenBank/DDBJ databases">
        <authorList>
            <person name="Swenson N.G."/>
            <person name="Wegrzyn J.L."/>
            <person name="Mcevoy S.L."/>
        </authorList>
    </citation>
    <scope>NUCLEOTIDE SEQUENCE</scope>
    <source>
        <strain evidence="3">NS2018</strain>
        <tissue evidence="3">Leaf</tissue>
    </source>
</reference>
<comment type="caution">
    <text evidence="3">The sequence shown here is derived from an EMBL/GenBank/DDBJ whole genome shotgun (WGS) entry which is preliminary data.</text>
</comment>
<protein>
    <recommendedName>
        <fullName evidence="2">DUF1985 domain-containing protein</fullName>
    </recommendedName>
</protein>
<proteinExistence type="predicted"/>
<reference evidence="3" key="1">
    <citation type="journal article" date="2022" name="Plant J.">
        <title>Strategies of tolerance reflected in two North American maple genomes.</title>
        <authorList>
            <person name="McEvoy S.L."/>
            <person name="Sezen U.U."/>
            <person name="Trouern-Trend A."/>
            <person name="McMahon S.M."/>
            <person name="Schaberg P.G."/>
            <person name="Yang J."/>
            <person name="Wegrzyn J.L."/>
            <person name="Swenson N.G."/>
        </authorList>
    </citation>
    <scope>NUCLEOTIDE SEQUENCE</scope>
    <source>
        <strain evidence="3">NS2018</strain>
    </source>
</reference>
<feature type="compositionally biased region" description="Gly residues" evidence="1">
    <location>
        <begin position="515"/>
        <end position="534"/>
    </location>
</feature>
<gene>
    <name evidence="3" type="ORF">LWI29_008043</name>
</gene>
<evidence type="ECO:0000256" key="1">
    <source>
        <dbReference type="SAM" id="MobiDB-lite"/>
    </source>
</evidence>
<keyword evidence="4" id="KW-1185">Reference proteome</keyword>
<dbReference type="EMBL" id="JAUESC010000001">
    <property type="protein sequence ID" value="KAK0607026.1"/>
    <property type="molecule type" value="Genomic_DNA"/>
</dbReference>
<feature type="compositionally biased region" description="Gly residues" evidence="1">
    <location>
        <begin position="492"/>
        <end position="505"/>
    </location>
</feature>
<name>A0AA39TDT2_ACESA</name>
<feature type="domain" description="DUF1985" evidence="2">
    <location>
        <begin position="71"/>
        <end position="209"/>
    </location>
</feature>
<feature type="compositionally biased region" description="Basic and acidic residues" evidence="1">
    <location>
        <begin position="467"/>
        <end position="476"/>
    </location>
</feature>
<accession>A0AA39TDT2</accession>